<feature type="compositionally biased region" description="Basic and acidic residues" evidence="1">
    <location>
        <begin position="201"/>
        <end position="237"/>
    </location>
</feature>
<feature type="compositionally biased region" description="Acidic residues" evidence="1">
    <location>
        <begin position="269"/>
        <end position="292"/>
    </location>
</feature>
<dbReference type="InterPro" id="IPR015943">
    <property type="entry name" value="WD40/YVTN_repeat-like_dom_sf"/>
</dbReference>
<dbReference type="Gene3D" id="2.130.10.10">
    <property type="entry name" value="YVTN repeat-like/Quinoprotein amine dehydrogenase"/>
    <property type="match status" value="1"/>
</dbReference>
<evidence type="ECO:0000313" key="2">
    <source>
        <dbReference type="EMBL" id="CCO20353.1"/>
    </source>
</evidence>
<feature type="region of interest" description="Disordered" evidence="1">
    <location>
        <begin position="1"/>
        <end position="84"/>
    </location>
</feature>
<feature type="region of interest" description="Disordered" evidence="1">
    <location>
        <begin position="554"/>
        <end position="573"/>
    </location>
</feature>
<name>K8FDC9_9CHLO</name>
<proteinExistence type="predicted"/>
<reference evidence="2 3" key="1">
    <citation type="submission" date="2011-10" db="EMBL/GenBank/DDBJ databases">
        <authorList>
            <person name="Genoscope - CEA"/>
        </authorList>
    </citation>
    <scope>NUCLEOTIDE SEQUENCE [LARGE SCALE GENOMIC DNA]</scope>
    <source>
        <strain evidence="2 3">RCC 1105</strain>
    </source>
</reference>
<keyword evidence="3" id="KW-1185">Reference proteome</keyword>
<protein>
    <submittedName>
        <fullName evidence="2">Uncharacterized protein</fullName>
    </submittedName>
</protein>
<gene>
    <name evidence="2" type="ordered locus">Bathy16g00340</name>
</gene>
<feature type="compositionally biased region" description="Acidic residues" evidence="1">
    <location>
        <begin position="171"/>
        <end position="200"/>
    </location>
</feature>
<feature type="compositionally biased region" description="Acidic residues" evidence="1">
    <location>
        <begin position="49"/>
        <end position="75"/>
    </location>
</feature>
<dbReference type="OrthoDB" id="2137924at2759"/>
<accession>K8FDC9</accession>
<organism evidence="2 3">
    <name type="scientific">Bathycoccus prasinos</name>
    <dbReference type="NCBI Taxonomy" id="41875"/>
    <lineage>
        <taxon>Eukaryota</taxon>
        <taxon>Viridiplantae</taxon>
        <taxon>Chlorophyta</taxon>
        <taxon>Mamiellophyceae</taxon>
        <taxon>Mamiellales</taxon>
        <taxon>Bathycoccaceae</taxon>
        <taxon>Bathycoccus</taxon>
    </lineage>
</organism>
<dbReference type="EMBL" id="FO082263">
    <property type="protein sequence ID" value="CCO20353.1"/>
    <property type="molecule type" value="Genomic_DNA"/>
</dbReference>
<feature type="compositionally biased region" description="Basic and acidic residues" evidence="1">
    <location>
        <begin position="257"/>
        <end position="268"/>
    </location>
</feature>
<feature type="region of interest" description="Disordered" evidence="1">
    <location>
        <begin position="150"/>
        <end position="317"/>
    </location>
</feature>
<feature type="compositionally biased region" description="Low complexity" evidence="1">
    <location>
        <begin position="161"/>
        <end position="170"/>
    </location>
</feature>
<dbReference type="Proteomes" id="UP000198341">
    <property type="component" value="Chromosome 16"/>
</dbReference>
<feature type="compositionally biased region" description="Acidic residues" evidence="1">
    <location>
        <begin position="1"/>
        <end position="30"/>
    </location>
</feature>
<dbReference type="RefSeq" id="XP_007508736.1">
    <property type="nucleotide sequence ID" value="XM_007508674.1"/>
</dbReference>
<evidence type="ECO:0000313" key="3">
    <source>
        <dbReference type="Proteomes" id="UP000198341"/>
    </source>
</evidence>
<evidence type="ECO:0000256" key="1">
    <source>
        <dbReference type="SAM" id="MobiDB-lite"/>
    </source>
</evidence>
<dbReference type="SUPFAM" id="SSF82171">
    <property type="entry name" value="DPP6 N-terminal domain-like"/>
    <property type="match status" value="1"/>
</dbReference>
<dbReference type="KEGG" id="bpg:Bathy16g00340"/>
<sequence>MNDESQEEEEYDSETTDDETYDGEGDEDRLSDDQFVNESSDEGVGGIENDYDSDGNVIDDDDDDDDDDYDEDDDAMMGHAGGQGFHPLLHAHPMFQQALLHSLAQEEENTGEVPHPNAVAQIIQDMQQHFLQHHQHQHQHHDIPEDQYDMMMFNSGGGGAYSTSGSSFVSSEEEDDSFFRDTEDEESAESESESSSEEEEEGKREGRDAAERREHPHSSRISERIRVRDEWEEDATRRTGRSGGARGENNNTRKRKNEMVEEEKIKVDGEDDDEDDDDDEEEDRDFDPDESETSSSGPSVVEDDGDDAEGKTKNNKLKHHNYDTLTYDHDHLKYTEKHGCRIVRRVVDTLMAGGKIATAMVHKQGADAVCPMPMSCADPDLKSNALPYASEVLLLGTNKVRALKAIGDKKRCTKTALDETGKLPFKIYSASVCPEMKMIAICGVHDHGTRGGLSEGSANVAIFSLNPEDTRYGNSILPDGPRSAQPQERFKFLGIENIGFPHDERITHDGRLIDPVLDSNSSEVAEQANCIRWGTHTRLKEEYIEEYEKRKAKALTKESNKAKRNQPSASSSFDEAQFRKEYIEEAKNHFETKRVLLLSSNDGHVYILAVEKFDAKTLMEKAEKKEKRLDQLNAIDGSGFSSLSRLELFRLNETHKIIKLDAIFVGAPVNCAVSHPSGKYLAVATDSTIIPVIGNEIFGYLSSFDSIKETIDSLRGCELVHGFELSFKRGQKVVGFENVTHTYDNGSWLDQNNATSWRERSGDDEFRLNRMDVVTNPFSELAYHHTPLVFRPEDLSETGQNNIPIFNQEGLKNWPANALLRTSCQYLAFSPNGKYLAATSDNRKSLSVWRVEQPSDVFELECFDYPTETRPFRVMHALMINPLVKFNGFHLPLLPLAFAPSNDDILMVAERGNKQFGTSGAHVIDLSKFEKFGGYIHGRRKAFEQNVRETIEKNAGKDIHECRAFYKSNGEKLLNSVEPDPNWYRQLYERVVVTTFHKPLSVYPRIPVAAPLNSMKLKPNWTLGLSIYEPYERKELDHNKNMSRKLLPIDWTSQTRLMFYEIAIPNSTFIGMKNCSEGSVIGVDQIDIMHVNFGPDAGHACGSSLDDPAQNYFNLKSCMQTISEPFERNYITGLSAVGPPPGSTFNNTYPDIFYVTTPTTLEIFRFERGWSPMTVFRSSNRRLKFYSGRTRKMQWHNSMFSTDFRDAALTLLLCAHRIQKTNANKKRRPREETTLGDLTNDCVLKIIEKLALPASDWIDRDHDMYVEAETIVLSDGKGEAEKIDLY</sequence>
<dbReference type="GeneID" id="19011159"/>